<reference evidence="3" key="2">
    <citation type="submission" date="2012-08" db="EMBL/GenBank/DDBJ databases">
        <title>Genome sequence of Kazachstania naganishii.</title>
        <authorList>
            <person name="Gordon J.L."/>
            <person name="Armisen D."/>
            <person name="Proux-Wera E."/>
            <person name="OhEigeartaigh S.S."/>
            <person name="Byrne K.P."/>
            <person name="Wolfe K.H."/>
        </authorList>
    </citation>
    <scope>NUCLEOTIDE SEQUENCE [LARGE SCALE GENOMIC DNA]</scope>
    <source>
        <strain evidence="3">ATCC MYA-139 / BCRC 22969 / CBS 8797 / CCRC 22969 / KCTC 17520 / NBRC 10181 / NCYC 3082</strain>
    </source>
</reference>
<dbReference type="Proteomes" id="UP000006310">
    <property type="component" value="Chromosome 4"/>
</dbReference>
<evidence type="ECO:0000313" key="2">
    <source>
        <dbReference type="EMBL" id="CCK69946.1"/>
    </source>
</evidence>
<dbReference type="HOGENOM" id="CLU_047845_4_0_1"/>
<gene>
    <name evidence="2" type="primary">KNAG0D01950</name>
    <name evidence="2" type="ordered locus">KNAG_0D01950</name>
</gene>
<dbReference type="Gene3D" id="3.90.190.10">
    <property type="entry name" value="Protein tyrosine phosphatase superfamily"/>
    <property type="match status" value="1"/>
</dbReference>
<dbReference type="InterPro" id="IPR029021">
    <property type="entry name" value="Prot-tyrosine_phosphatase-like"/>
</dbReference>
<dbReference type="KEGG" id="kng:KNAG_0D01950"/>
<dbReference type="GO" id="GO:0016791">
    <property type="term" value="F:phosphatase activity"/>
    <property type="evidence" value="ECO:0007669"/>
    <property type="project" value="TreeGrafter"/>
</dbReference>
<dbReference type="InterPro" id="IPR020422">
    <property type="entry name" value="TYR_PHOSPHATASE_DUAL_dom"/>
</dbReference>
<dbReference type="AlphaFoldDB" id="J7S6T8"/>
<dbReference type="OMA" id="HYPCYIH"/>
<keyword evidence="3" id="KW-1185">Reference proteome</keyword>
<dbReference type="EMBL" id="HE978317">
    <property type="protein sequence ID" value="CCK69946.1"/>
    <property type="molecule type" value="Genomic_DNA"/>
</dbReference>
<dbReference type="SUPFAM" id="SSF52799">
    <property type="entry name" value="(Phosphotyrosine protein) phosphatases II"/>
    <property type="match status" value="1"/>
</dbReference>
<dbReference type="Pfam" id="PF03162">
    <property type="entry name" value="Y_phosphatase2"/>
    <property type="match status" value="1"/>
</dbReference>
<name>J7S6T8_HUIN7</name>
<dbReference type="OrthoDB" id="6375174at2759"/>
<dbReference type="eggNOG" id="KOG1572">
    <property type="taxonomic scope" value="Eukaryota"/>
</dbReference>
<dbReference type="GeneID" id="34525635"/>
<dbReference type="RefSeq" id="XP_022464192.1">
    <property type="nucleotide sequence ID" value="XM_022607614.1"/>
</dbReference>
<dbReference type="InterPro" id="IPR004861">
    <property type="entry name" value="Siw14-like"/>
</dbReference>
<dbReference type="PANTHER" id="PTHR31126">
    <property type="entry name" value="TYROSINE-PROTEIN PHOSPHATASE"/>
    <property type="match status" value="1"/>
</dbReference>
<feature type="domain" description="Tyrosine-protein phosphatase" evidence="1">
    <location>
        <begin position="8"/>
        <end position="167"/>
    </location>
</feature>
<dbReference type="PROSITE" id="PS50054">
    <property type="entry name" value="TYR_PHOSPHATASE_DUAL"/>
    <property type="match status" value="1"/>
</dbReference>
<accession>J7S6T8</accession>
<dbReference type="STRING" id="1071383.J7S6T8"/>
<evidence type="ECO:0000259" key="1">
    <source>
        <dbReference type="PROSITE" id="PS50054"/>
    </source>
</evidence>
<dbReference type="FunFam" id="3.90.190.10:FF:000084">
    <property type="entry name" value="Tyrosine phospatase-like protein"/>
    <property type="match status" value="1"/>
</dbReference>
<reference evidence="2 3" key="1">
    <citation type="journal article" date="2011" name="Proc. Natl. Acad. Sci. U.S.A.">
        <title>Evolutionary erosion of yeast sex chromosomes by mating-type switching accidents.</title>
        <authorList>
            <person name="Gordon J.L."/>
            <person name="Armisen D."/>
            <person name="Proux-Wera E."/>
            <person name="Oheigeartaigh S.S."/>
            <person name="Byrne K.P."/>
            <person name="Wolfe K.H."/>
        </authorList>
    </citation>
    <scope>NUCLEOTIDE SEQUENCE [LARGE SCALE GENOMIC DNA]</scope>
    <source>
        <strain evidence="3">ATCC MYA-139 / BCRC 22969 / CBS 8797 / CCRC 22969 / KCTC 17520 / NBRC 10181 / NCYC 3082</strain>
    </source>
</reference>
<dbReference type="PANTHER" id="PTHR31126:SF14">
    <property type="entry name" value="TYROSINE-PROTEIN PHOSPHATASE OCA6-RELATED"/>
    <property type="match status" value="1"/>
</dbReference>
<proteinExistence type="predicted"/>
<evidence type="ECO:0000313" key="3">
    <source>
        <dbReference type="Proteomes" id="UP000006310"/>
    </source>
</evidence>
<sequence>MYHVTPLQFNTVQPRLYRGSCPREINFTFLETLQLTSIVSVTKGPPTDELANFCKKHNITVKHIPLPKSGKQSGDKKVKRKREPVPIGYVTVRDTIQFLMDRRNYPVYLHCGNGELVTSLIVACLRKFSYWSTVSILNEFLVYNSSINVHERDFIEKFHPEMVPLSGLSAENRVLWISNRFLVPDSSAQSTGDQDTLKFRVLQ</sequence>
<protein>
    <recommendedName>
        <fullName evidence="1">Tyrosine-protein phosphatase domain-containing protein</fullName>
    </recommendedName>
</protein>
<organism evidence="2 3">
    <name type="scientific">Huiozyma naganishii (strain ATCC MYA-139 / BCRC 22969 / CBS 8797 / KCTC 17520 / NBRC 10181 / NCYC 3082 / Yp74L-3)</name>
    <name type="common">Yeast</name>
    <name type="synonym">Kazachstania naganishii</name>
    <dbReference type="NCBI Taxonomy" id="1071383"/>
    <lineage>
        <taxon>Eukaryota</taxon>
        <taxon>Fungi</taxon>
        <taxon>Dikarya</taxon>
        <taxon>Ascomycota</taxon>
        <taxon>Saccharomycotina</taxon>
        <taxon>Saccharomycetes</taxon>
        <taxon>Saccharomycetales</taxon>
        <taxon>Saccharomycetaceae</taxon>
        <taxon>Huiozyma</taxon>
    </lineage>
</organism>